<gene>
    <name evidence="6" type="primary">ettA_2</name>
    <name evidence="6" type="ORF">JS278_02113</name>
</gene>
<dbReference type="PANTHER" id="PTHR42855:SF1">
    <property type="entry name" value="ABC TRANSPORTER DOMAIN-CONTAINING PROTEIN"/>
    <property type="match status" value="1"/>
</dbReference>
<feature type="coiled-coil region" evidence="3">
    <location>
        <begin position="535"/>
        <end position="593"/>
    </location>
</feature>
<dbReference type="PROSITE" id="PS50893">
    <property type="entry name" value="ABC_TRANSPORTER_2"/>
    <property type="match status" value="2"/>
</dbReference>
<dbReference type="SMART" id="SM00382">
    <property type="entry name" value="AAA"/>
    <property type="match status" value="2"/>
</dbReference>
<dbReference type="InterPro" id="IPR051309">
    <property type="entry name" value="ABCF_ATPase"/>
</dbReference>
<proteinExistence type="predicted"/>
<dbReference type="EMBL" id="CP025198">
    <property type="protein sequence ID" value="AXE39265.1"/>
    <property type="molecule type" value="Genomic_DNA"/>
</dbReference>
<evidence type="ECO:0000256" key="3">
    <source>
        <dbReference type="SAM" id="Coils"/>
    </source>
</evidence>
<organism evidence="6 7">
    <name type="scientific">Acidipropionibacterium virtanenii</name>
    <dbReference type="NCBI Taxonomy" id="2057246"/>
    <lineage>
        <taxon>Bacteria</taxon>
        <taxon>Bacillati</taxon>
        <taxon>Actinomycetota</taxon>
        <taxon>Actinomycetes</taxon>
        <taxon>Propionibacteriales</taxon>
        <taxon>Propionibacteriaceae</taxon>
        <taxon>Acidipropionibacterium</taxon>
    </lineage>
</organism>
<evidence type="ECO:0000313" key="7">
    <source>
        <dbReference type="Proteomes" id="UP000251995"/>
    </source>
</evidence>
<feature type="domain" description="ABC transporter" evidence="5">
    <location>
        <begin position="289"/>
        <end position="521"/>
    </location>
</feature>
<keyword evidence="7" id="KW-1185">Reference proteome</keyword>
<dbReference type="InterPro" id="IPR027417">
    <property type="entry name" value="P-loop_NTPase"/>
</dbReference>
<dbReference type="PROSITE" id="PS00211">
    <property type="entry name" value="ABC_TRANSPORTER_1"/>
    <property type="match status" value="2"/>
</dbReference>
<evidence type="ECO:0000313" key="6">
    <source>
        <dbReference type="EMBL" id="AXE39265.1"/>
    </source>
</evidence>
<dbReference type="Proteomes" id="UP000251995">
    <property type="component" value="Chromosome"/>
</dbReference>
<dbReference type="InterPro" id="IPR017871">
    <property type="entry name" value="ABC_transporter-like_CS"/>
</dbReference>
<dbReference type="GO" id="GO:0016887">
    <property type="term" value="F:ATP hydrolysis activity"/>
    <property type="evidence" value="ECO:0007669"/>
    <property type="project" value="InterPro"/>
</dbReference>
<keyword evidence="2" id="KW-0067">ATP-binding</keyword>
<keyword evidence="3" id="KW-0175">Coiled coil</keyword>
<name>A0A344UVG7_9ACTN</name>
<reference evidence="6 7" key="1">
    <citation type="submission" date="2017-12" db="EMBL/GenBank/DDBJ databases">
        <title>The whole genome sequence of the Acidipropionibacterium virtanenii sp. nov. type strain JS278.</title>
        <authorList>
            <person name="Laine P."/>
            <person name="Deptula P."/>
            <person name="Varmanen P."/>
            <person name="Auvinen P."/>
        </authorList>
    </citation>
    <scope>NUCLEOTIDE SEQUENCE [LARGE SCALE GENOMIC DNA]</scope>
    <source>
        <strain evidence="6 7">JS278</strain>
    </source>
</reference>
<feature type="domain" description="ABC transporter" evidence="5">
    <location>
        <begin position="8"/>
        <end position="225"/>
    </location>
</feature>
<feature type="region of interest" description="Disordered" evidence="4">
    <location>
        <begin position="509"/>
        <end position="535"/>
    </location>
</feature>
<evidence type="ECO:0000256" key="4">
    <source>
        <dbReference type="SAM" id="MobiDB-lite"/>
    </source>
</evidence>
<dbReference type="KEGG" id="acij:JS278_02113"/>
<dbReference type="OrthoDB" id="5592724at2"/>
<accession>A0A344UVG7</accession>
<dbReference type="AlphaFoldDB" id="A0A344UVG7"/>
<dbReference type="RefSeq" id="WP_114045167.1">
    <property type="nucleotide sequence ID" value="NZ_CP025198.1"/>
</dbReference>
<dbReference type="SUPFAM" id="SSF52540">
    <property type="entry name" value="P-loop containing nucleoside triphosphate hydrolases"/>
    <property type="match status" value="2"/>
</dbReference>
<feature type="compositionally biased region" description="Low complexity" evidence="4">
    <location>
        <begin position="520"/>
        <end position="533"/>
    </location>
</feature>
<sequence length="604" mass="66013">MAASINILNAEHVTKTFGTRVVLDDLSLGLSSGEVIGVVGRNGDGKSTLLGILTGTVEPDAGSVTRTGSVSIGLLAQAETPVPGQTVRDLVVQGRPDHVWASDPAARPIVEQMLADIDLDSATSELSGGERRRAALVALMLGDHDLLVLDEPTNHLDVEAVAWLAGHLRALRAHGVAMLIVSHDRWFLDEVCNRVWEVHDATVDAYDGGYAAYTLARAERSRQAAANEARRRNLVRKELAWLRRGAPARTSKPRFRIDAANALIADVPDPRDKLELARFSASRLGKDVFDLDDVTLTLPDGRSLLKHLTWSIGPGDRIGLVGVNGAGKSTLLNLLDQLIEPTSGRVKQGKTLHIAHLTQEVHELDADRPEGRETVLDSVQRLRQETTLATGRETGAGNLLEDFGFTGQRLVTRVGDLSGGEKRRLQLLRLLIEEPNVLLLDEPTNDLDIDTLRVVEDYLDTWPGTLIVVTHDRYFLERVCDVTYALMGDGSCVLLPGGIDQYLEAREHREAGPSKSQQVGSSADPSAPGPSSARLRRARKDMARLEGQISRARHDLDGIHEEMARVATDFVKLNELQQDASRLETRIDDLENAWLEAGELIEEA</sequence>
<dbReference type="Gene3D" id="3.40.50.300">
    <property type="entry name" value="P-loop containing nucleotide triphosphate hydrolases"/>
    <property type="match status" value="2"/>
</dbReference>
<dbReference type="PANTHER" id="PTHR42855">
    <property type="entry name" value="ABC TRANSPORTER ATP-BINDING SUBUNIT"/>
    <property type="match status" value="1"/>
</dbReference>
<dbReference type="CDD" id="cd03221">
    <property type="entry name" value="ABCF_EF-3"/>
    <property type="match status" value="2"/>
</dbReference>
<keyword evidence="1" id="KW-0547">Nucleotide-binding</keyword>
<dbReference type="GO" id="GO:0005524">
    <property type="term" value="F:ATP binding"/>
    <property type="evidence" value="ECO:0007669"/>
    <property type="project" value="UniProtKB-KW"/>
</dbReference>
<evidence type="ECO:0000259" key="5">
    <source>
        <dbReference type="PROSITE" id="PS50893"/>
    </source>
</evidence>
<dbReference type="InterPro" id="IPR003439">
    <property type="entry name" value="ABC_transporter-like_ATP-bd"/>
</dbReference>
<evidence type="ECO:0000256" key="2">
    <source>
        <dbReference type="ARBA" id="ARBA00022840"/>
    </source>
</evidence>
<dbReference type="Pfam" id="PF00005">
    <property type="entry name" value="ABC_tran"/>
    <property type="match status" value="2"/>
</dbReference>
<evidence type="ECO:0000256" key="1">
    <source>
        <dbReference type="ARBA" id="ARBA00022741"/>
    </source>
</evidence>
<dbReference type="InterPro" id="IPR003593">
    <property type="entry name" value="AAA+_ATPase"/>
</dbReference>
<protein>
    <submittedName>
        <fullName evidence="6">Energy-dependent translational throttle protein EttA</fullName>
    </submittedName>
</protein>